<dbReference type="Gene3D" id="3.30.66.10">
    <property type="entry name" value="DNA topoisomerase I domain"/>
    <property type="match status" value="1"/>
</dbReference>
<dbReference type="Proteomes" id="UP001596203">
    <property type="component" value="Unassembled WGS sequence"/>
</dbReference>
<reference evidence="3" key="1">
    <citation type="journal article" date="2019" name="Int. J. Syst. Evol. Microbiol.">
        <title>The Global Catalogue of Microorganisms (GCM) 10K type strain sequencing project: providing services to taxonomists for standard genome sequencing and annotation.</title>
        <authorList>
            <consortium name="The Broad Institute Genomics Platform"/>
            <consortium name="The Broad Institute Genome Sequencing Center for Infectious Disease"/>
            <person name="Wu L."/>
            <person name="Ma J."/>
        </authorList>
    </citation>
    <scope>NUCLEOTIDE SEQUENCE [LARGE SCALE GENOMIC DNA]</scope>
    <source>
        <strain evidence="3">ZS-35-S2</strain>
    </source>
</reference>
<dbReference type="RefSeq" id="WP_377429473.1">
    <property type="nucleotide sequence ID" value="NZ_JBHSPR010000042.1"/>
</dbReference>
<comment type="caution">
    <text evidence="2">The sequence shown here is derived from an EMBL/GenBank/DDBJ whole genome shotgun (WGS) entry which is preliminary data.</text>
</comment>
<name>A0ABW1KK61_9ACTN</name>
<dbReference type="InterPro" id="IPR049331">
    <property type="entry name" value="Top1B_N_bact"/>
</dbReference>
<protein>
    <recommendedName>
        <fullName evidence="1">DNA topoisomerase IB N-terminal domain-containing protein</fullName>
    </recommendedName>
</protein>
<evidence type="ECO:0000259" key="1">
    <source>
        <dbReference type="Pfam" id="PF21338"/>
    </source>
</evidence>
<feature type="domain" description="DNA topoisomerase IB N-terminal" evidence="1">
    <location>
        <begin position="21"/>
        <end position="63"/>
    </location>
</feature>
<keyword evidence="3" id="KW-1185">Reference proteome</keyword>
<evidence type="ECO:0000313" key="3">
    <source>
        <dbReference type="Proteomes" id="UP001596203"/>
    </source>
</evidence>
<dbReference type="SUPFAM" id="SSF55869">
    <property type="entry name" value="DNA topoisomerase I domain"/>
    <property type="match status" value="1"/>
</dbReference>
<evidence type="ECO:0000313" key="2">
    <source>
        <dbReference type="EMBL" id="MFC6021369.1"/>
    </source>
</evidence>
<dbReference type="EMBL" id="JBHSPR010000042">
    <property type="protein sequence ID" value="MFC6021369.1"/>
    <property type="molecule type" value="Genomic_DNA"/>
</dbReference>
<sequence length="89" mass="10102">MRLRRSDLRAPGYGRRRRGRGFTFLDVRRRAITDVAQVRRLRDLAVPPAWREVWISPDPRGHIRDGRLGPLEGTSDSAAEQAVLALLGD</sequence>
<proteinExistence type="predicted"/>
<dbReference type="InterPro" id="IPR035447">
    <property type="entry name" value="DNA_topo_I_N_sf"/>
</dbReference>
<gene>
    <name evidence="2" type="ORF">ACFP2T_35010</name>
</gene>
<dbReference type="Pfam" id="PF21338">
    <property type="entry name" value="Top1B_N_bact"/>
    <property type="match status" value="1"/>
</dbReference>
<organism evidence="2 3">
    <name type="scientific">Plantactinospora solaniradicis</name>
    <dbReference type="NCBI Taxonomy" id="1723736"/>
    <lineage>
        <taxon>Bacteria</taxon>
        <taxon>Bacillati</taxon>
        <taxon>Actinomycetota</taxon>
        <taxon>Actinomycetes</taxon>
        <taxon>Micromonosporales</taxon>
        <taxon>Micromonosporaceae</taxon>
        <taxon>Plantactinospora</taxon>
    </lineage>
</organism>
<accession>A0ABW1KK61</accession>